<dbReference type="GO" id="GO:0005829">
    <property type="term" value="C:cytosol"/>
    <property type="evidence" value="ECO:0007669"/>
    <property type="project" value="TreeGrafter"/>
</dbReference>
<organism evidence="7 8">
    <name type="scientific">Candidatus Ureaplasma intestinipullorum</name>
    <dbReference type="NCBI Taxonomy" id="2838770"/>
    <lineage>
        <taxon>Bacteria</taxon>
        <taxon>Bacillati</taxon>
        <taxon>Mycoplasmatota</taxon>
        <taxon>Mycoplasmoidales</taxon>
        <taxon>Mycoplasmoidaceae</taxon>
        <taxon>Ureaplasma</taxon>
    </lineage>
</organism>
<evidence type="ECO:0000256" key="5">
    <source>
        <dbReference type="ARBA" id="ARBA00022691"/>
    </source>
</evidence>
<name>A0A9E2NW76_9BACT</name>
<dbReference type="InterPro" id="IPR029063">
    <property type="entry name" value="SAM-dependent_MTases_sf"/>
</dbReference>
<keyword evidence="2 6" id="KW-0698">rRNA processing</keyword>
<comment type="function">
    <text evidence="6">Specifically methylates the N7 position of a guanine in 16S rRNA.</text>
</comment>
<dbReference type="CDD" id="cd02440">
    <property type="entry name" value="AdoMet_MTases"/>
    <property type="match status" value="1"/>
</dbReference>
<sequence>MNKIEFEKYIKELLPWVSNESLKLIEKYKLFLQSKNKVLNLTRLDGDEIIYESYFLESILPYIYLGYNFENWSDYILDIGSGSGIPGVVIKILFPNTKLVLLDSNSKKTNFLNELILHLNLKDICVVNARAEEYIKDNREKFDIVTSRAVSSLNKILEISAPFAKVNGKIIEPKSLNSQNELEDAQGAIKEFNLKLDKSIDFLFNLHSHVVFSFTKKEITNEKYPRIWSKILKNPL</sequence>
<gene>
    <name evidence="6 7" type="primary">rsmG</name>
    <name evidence="7" type="ORF">H9897_02745</name>
</gene>
<evidence type="ECO:0000256" key="3">
    <source>
        <dbReference type="ARBA" id="ARBA00022603"/>
    </source>
</evidence>
<dbReference type="GO" id="GO:0070043">
    <property type="term" value="F:rRNA (guanine-N7-)-methyltransferase activity"/>
    <property type="evidence" value="ECO:0007669"/>
    <property type="project" value="UniProtKB-UniRule"/>
</dbReference>
<dbReference type="PANTHER" id="PTHR31760:SF0">
    <property type="entry name" value="S-ADENOSYL-L-METHIONINE-DEPENDENT METHYLTRANSFERASES SUPERFAMILY PROTEIN"/>
    <property type="match status" value="1"/>
</dbReference>
<evidence type="ECO:0000256" key="6">
    <source>
        <dbReference type="HAMAP-Rule" id="MF_00074"/>
    </source>
</evidence>
<dbReference type="InterPro" id="IPR003682">
    <property type="entry name" value="rRNA_ssu_MeTfrase_G"/>
</dbReference>
<evidence type="ECO:0000313" key="8">
    <source>
        <dbReference type="Proteomes" id="UP000824247"/>
    </source>
</evidence>
<feature type="binding site" evidence="6">
    <location>
        <begin position="131"/>
        <end position="132"/>
    </location>
    <ligand>
        <name>S-adenosyl-L-methionine</name>
        <dbReference type="ChEBI" id="CHEBI:59789"/>
    </ligand>
</feature>
<comment type="subcellular location">
    <subcellularLocation>
        <location evidence="6">Cytoplasm</location>
    </subcellularLocation>
</comment>
<accession>A0A9E2NW76</accession>
<feature type="binding site" evidence="6">
    <location>
        <position position="148"/>
    </location>
    <ligand>
        <name>S-adenosyl-L-methionine</name>
        <dbReference type="ChEBI" id="CHEBI:59789"/>
    </ligand>
</feature>
<evidence type="ECO:0000256" key="2">
    <source>
        <dbReference type="ARBA" id="ARBA00022552"/>
    </source>
</evidence>
<comment type="caution">
    <text evidence="7">The sequence shown here is derived from an EMBL/GenBank/DDBJ whole genome shotgun (WGS) entry which is preliminary data.</text>
</comment>
<feature type="binding site" evidence="6">
    <location>
        <position position="80"/>
    </location>
    <ligand>
        <name>S-adenosyl-L-methionine</name>
        <dbReference type="ChEBI" id="CHEBI:59789"/>
    </ligand>
</feature>
<dbReference type="Pfam" id="PF02527">
    <property type="entry name" value="GidB"/>
    <property type="match status" value="1"/>
</dbReference>
<comment type="similarity">
    <text evidence="6">Belongs to the methyltransferase superfamily. RNA methyltransferase RsmG family.</text>
</comment>
<dbReference type="EC" id="2.1.1.-" evidence="6"/>
<dbReference type="AlphaFoldDB" id="A0A9E2NW76"/>
<dbReference type="HAMAP" id="MF_00074">
    <property type="entry name" value="16SrRNA_methyltr_G"/>
    <property type="match status" value="1"/>
</dbReference>
<dbReference type="Gene3D" id="3.40.50.150">
    <property type="entry name" value="Vaccinia Virus protein VP39"/>
    <property type="match status" value="1"/>
</dbReference>
<evidence type="ECO:0000256" key="4">
    <source>
        <dbReference type="ARBA" id="ARBA00022679"/>
    </source>
</evidence>
<keyword evidence="3 6" id="KW-0489">Methyltransferase</keyword>
<dbReference type="SUPFAM" id="SSF53335">
    <property type="entry name" value="S-adenosyl-L-methionine-dependent methyltransferases"/>
    <property type="match status" value="1"/>
</dbReference>
<dbReference type="Proteomes" id="UP000824247">
    <property type="component" value="Unassembled WGS sequence"/>
</dbReference>
<proteinExistence type="inferred from homology"/>
<keyword evidence="5 6" id="KW-0949">S-adenosyl-L-methionine</keyword>
<dbReference type="PANTHER" id="PTHR31760">
    <property type="entry name" value="S-ADENOSYL-L-METHIONINE-DEPENDENT METHYLTRANSFERASES SUPERFAMILY PROTEIN"/>
    <property type="match status" value="1"/>
</dbReference>
<keyword evidence="1 6" id="KW-0963">Cytoplasm</keyword>
<reference evidence="7" key="1">
    <citation type="journal article" date="2021" name="PeerJ">
        <title>Extensive microbial diversity within the chicken gut microbiome revealed by metagenomics and culture.</title>
        <authorList>
            <person name="Gilroy R."/>
            <person name="Ravi A."/>
            <person name="Getino M."/>
            <person name="Pursley I."/>
            <person name="Horton D.L."/>
            <person name="Alikhan N.F."/>
            <person name="Baker D."/>
            <person name="Gharbi K."/>
            <person name="Hall N."/>
            <person name="Watson M."/>
            <person name="Adriaenssens E.M."/>
            <person name="Foster-Nyarko E."/>
            <person name="Jarju S."/>
            <person name="Secka A."/>
            <person name="Antonio M."/>
            <person name="Oren A."/>
            <person name="Chaudhuri R.R."/>
            <person name="La Ragione R."/>
            <person name="Hildebrand F."/>
            <person name="Pallen M.J."/>
        </authorList>
    </citation>
    <scope>NUCLEOTIDE SEQUENCE</scope>
    <source>
        <strain evidence="7">A5-1222</strain>
    </source>
</reference>
<dbReference type="NCBIfam" id="TIGR00138">
    <property type="entry name" value="rsmG_gidB"/>
    <property type="match status" value="1"/>
</dbReference>
<evidence type="ECO:0000256" key="1">
    <source>
        <dbReference type="ARBA" id="ARBA00022490"/>
    </source>
</evidence>
<evidence type="ECO:0000313" key="7">
    <source>
        <dbReference type="EMBL" id="MBU3831048.1"/>
    </source>
</evidence>
<protein>
    <recommendedName>
        <fullName evidence="6">Ribosomal RNA small subunit methyltransferase G</fullName>
        <ecNumber evidence="6">2.1.1.-</ecNumber>
    </recommendedName>
    <alternativeName>
        <fullName evidence="6">16S rRNA 7-methylguanosine methyltransferase</fullName>
        <shortName evidence="6">16S rRNA m7G methyltransferase</shortName>
    </alternativeName>
</protein>
<keyword evidence="4 6" id="KW-0808">Transferase</keyword>
<reference evidence="7" key="2">
    <citation type="submission" date="2021-04" db="EMBL/GenBank/DDBJ databases">
        <authorList>
            <person name="Gilroy R."/>
        </authorList>
    </citation>
    <scope>NUCLEOTIDE SEQUENCE</scope>
    <source>
        <strain evidence="7">A5-1222</strain>
    </source>
</reference>
<dbReference type="EMBL" id="JAHLFM010000042">
    <property type="protein sequence ID" value="MBU3831048.1"/>
    <property type="molecule type" value="Genomic_DNA"/>
</dbReference>
<comment type="caution">
    <text evidence="6">Lacks conserved residue(s) required for the propagation of feature annotation.</text>
</comment>